<dbReference type="Gene3D" id="2.40.128.20">
    <property type="match status" value="1"/>
</dbReference>
<dbReference type="PIRSF" id="PIRSF036893">
    <property type="entry name" value="Lipocalin_ApoD"/>
    <property type="match status" value="1"/>
</dbReference>
<dbReference type="RefSeq" id="XP_018012794.1">
    <property type="nucleotide sequence ID" value="XM_018157305.1"/>
</dbReference>
<evidence type="ECO:0000256" key="2">
    <source>
        <dbReference type="ARBA" id="ARBA00023157"/>
    </source>
</evidence>
<name>A0A8B7NGP2_HYAAZ</name>
<dbReference type="AlphaFoldDB" id="A0A8B7NGP2"/>
<accession>A0A8B7NGP2</accession>
<dbReference type="Pfam" id="PF08212">
    <property type="entry name" value="Lipocalin_2"/>
    <property type="match status" value="1"/>
</dbReference>
<sequence>MNGFSAVLLLAVAGLTNAYLDQGVCPDFQNIAEFEIPPYLGRWFETHRYPNGFETGSKCETADYGAINDTTVSVVNTANLADGSLYVISGTGTATDVPGQLIVQFPGESVGFYNVLATDYETYSCVYTCAQIGDLRDQYAWVISRTWELDDATLAVVLDVFESNGIDTAVLQPTPQGGDCIYTPAP</sequence>
<dbReference type="Proteomes" id="UP000694843">
    <property type="component" value="Unplaced"/>
</dbReference>
<dbReference type="GO" id="GO:0031409">
    <property type="term" value="F:pigment binding"/>
    <property type="evidence" value="ECO:0007669"/>
    <property type="project" value="InterPro"/>
</dbReference>
<dbReference type="InterPro" id="IPR003057">
    <property type="entry name" value="Invtbrt_color"/>
</dbReference>
<feature type="chain" id="PRO_5034374195" evidence="3">
    <location>
        <begin position="19"/>
        <end position="186"/>
    </location>
</feature>
<dbReference type="PRINTS" id="PR01273">
    <property type="entry name" value="INVTBRTCOLOR"/>
</dbReference>
<evidence type="ECO:0000313" key="6">
    <source>
        <dbReference type="RefSeq" id="XP_018012794.1"/>
    </source>
</evidence>
<protein>
    <submittedName>
        <fullName evidence="6">Apolipoprotein D</fullName>
    </submittedName>
</protein>
<feature type="domain" description="Lipocalin/cytosolic fatty-acid binding" evidence="4">
    <location>
        <begin position="36"/>
        <end position="176"/>
    </location>
</feature>
<dbReference type="KEGG" id="hazt:108669875"/>
<dbReference type="GO" id="GO:0000302">
    <property type="term" value="P:response to reactive oxygen species"/>
    <property type="evidence" value="ECO:0007669"/>
    <property type="project" value="TreeGrafter"/>
</dbReference>
<organism evidence="5 6">
    <name type="scientific">Hyalella azteca</name>
    <name type="common">Amphipod</name>
    <dbReference type="NCBI Taxonomy" id="294128"/>
    <lineage>
        <taxon>Eukaryota</taxon>
        <taxon>Metazoa</taxon>
        <taxon>Ecdysozoa</taxon>
        <taxon>Arthropoda</taxon>
        <taxon>Crustacea</taxon>
        <taxon>Multicrustacea</taxon>
        <taxon>Malacostraca</taxon>
        <taxon>Eumalacostraca</taxon>
        <taxon>Peracarida</taxon>
        <taxon>Amphipoda</taxon>
        <taxon>Senticaudata</taxon>
        <taxon>Talitrida</taxon>
        <taxon>Talitroidea</taxon>
        <taxon>Hyalellidae</taxon>
        <taxon>Hyalella</taxon>
    </lineage>
</organism>
<dbReference type="GeneID" id="108669875"/>
<dbReference type="PANTHER" id="PTHR10612">
    <property type="entry name" value="APOLIPOPROTEIN D"/>
    <property type="match status" value="1"/>
</dbReference>
<evidence type="ECO:0000256" key="1">
    <source>
        <dbReference type="ARBA" id="ARBA00006889"/>
    </source>
</evidence>
<dbReference type="PANTHER" id="PTHR10612:SF62">
    <property type="entry name" value="LIPOCALIN_CYTOSOLIC FATTY-ACID BINDING DOMAIN-CONTAINING PROTEIN"/>
    <property type="match status" value="1"/>
</dbReference>
<dbReference type="SUPFAM" id="SSF50814">
    <property type="entry name" value="Lipocalins"/>
    <property type="match status" value="1"/>
</dbReference>
<dbReference type="InterPro" id="IPR022271">
    <property type="entry name" value="Lipocalin_ApoD"/>
</dbReference>
<dbReference type="GO" id="GO:0006629">
    <property type="term" value="P:lipid metabolic process"/>
    <property type="evidence" value="ECO:0007669"/>
    <property type="project" value="TreeGrafter"/>
</dbReference>
<feature type="signal peptide" evidence="3">
    <location>
        <begin position="1"/>
        <end position="18"/>
    </location>
</feature>
<dbReference type="OMA" id="WILYVDD"/>
<dbReference type="OrthoDB" id="6339451at2759"/>
<evidence type="ECO:0000259" key="4">
    <source>
        <dbReference type="Pfam" id="PF08212"/>
    </source>
</evidence>
<dbReference type="InterPro" id="IPR012674">
    <property type="entry name" value="Calycin"/>
</dbReference>
<dbReference type="InterPro" id="IPR000566">
    <property type="entry name" value="Lipocln_cytosolic_FA-bd_dom"/>
</dbReference>
<keyword evidence="2" id="KW-1015">Disulfide bond</keyword>
<gene>
    <name evidence="6" type="primary">LOC108669875</name>
</gene>
<reference evidence="6" key="1">
    <citation type="submission" date="2025-08" db="UniProtKB">
        <authorList>
            <consortium name="RefSeq"/>
        </authorList>
    </citation>
    <scope>IDENTIFICATION</scope>
    <source>
        <tissue evidence="6">Whole organism</tissue>
    </source>
</reference>
<evidence type="ECO:0000256" key="3">
    <source>
        <dbReference type="PIRNR" id="PIRNR036893"/>
    </source>
</evidence>
<comment type="similarity">
    <text evidence="1 3">Belongs to the calycin superfamily. Lipocalin family.</text>
</comment>
<keyword evidence="3" id="KW-0732">Signal</keyword>
<dbReference type="GO" id="GO:0005737">
    <property type="term" value="C:cytoplasm"/>
    <property type="evidence" value="ECO:0007669"/>
    <property type="project" value="TreeGrafter"/>
</dbReference>
<proteinExistence type="inferred from homology"/>
<keyword evidence="5" id="KW-1185">Reference proteome</keyword>
<evidence type="ECO:0000313" key="5">
    <source>
        <dbReference type="Proteomes" id="UP000694843"/>
    </source>
</evidence>